<dbReference type="AlphaFoldDB" id="A0A8I1G8N6"/>
<reference evidence="2 4" key="1">
    <citation type="submission" date="2020-09" db="EMBL/GenBank/DDBJ databases">
        <title>Draft Genomes of Bacterial Isolates from North Pond Shallow Sediments.</title>
        <authorList>
            <person name="Kiel Reese B."/>
            <person name="Mullis M."/>
            <person name="Weisend R.E."/>
        </authorList>
    </citation>
    <scope>NUCLEOTIDE SEQUENCE</scope>
    <source>
        <strain evidence="2">KJE-2</strain>
        <strain evidence="1 4">KJE-3</strain>
    </source>
</reference>
<dbReference type="EMBL" id="JAEMOS010000004">
    <property type="protein sequence ID" value="MBJ7265643.1"/>
    <property type="molecule type" value="Genomic_DNA"/>
</dbReference>
<dbReference type="Proteomes" id="UP000621390">
    <property type="component" value="Unassembled WGS sequence"/>
</dbReference>
<accession>A0A8I1G8N6</accession>
<evidence type="ECO:0000313" key="4">
    <source>
        <dbReference type="Proteomes" id="UP000655994"/>
    </source>
</evidence>
<proteinExistence type="predicted"/>
<dbReference type="RefSeq" id="WP_199493595.1">
    <property type="nucleotide sequence ID" value="NZ_JAEMOO010000014.1"/>
</dbReference>
<organism evidence="2 3">
    <name type="scientific">Idiomarina abyssalis</name>
    <dbReference type="NCBI Taxonomy" id="86102"/>
    <lineage>
        <taxon>Bacteria</taxon>
        <taxon>Pseudomonadati</taxon>
        <taxon>Pseudomonadota</taxon>
        <taxon>Gammaproteobacteria</taxon>
        <taxon>Alteromonadales</taxon>
        <taxon>Idiomarinaceae</taxon>
        <taxon>Idiomarina</taxon>
    </lineage>
</organism>
<dbReference type="Proteomes" id="UP000655994">
    <property type="component" value="Unassembled WGS sequence"/>
</dbReference>
<evidence type="ECO:0000313" key="1">
    <source>
        <dbReference type="EMBL" id="MBJ7265643.1"/>
    </source>
</evidence>
<protein>
    <submittedName>
        <fullName evidence="2">Uncharacterized protein</fullName>
    </submittedName>
</protein>
<keyword evidence="4" id="KW-1185">Reference proteome</keyword>
<sequence length="154" mass="18107">MYLEARKSWEIDNQILTALGDTETRQFPLIEISVNTEVFHVELDIEYNDEEEPYSLMHRFFCLTHDQALTLIKSERVISHKISLMTPRFVSQSKKYAIHDVEEILLVEGADKRRAILYRFCDGTESTSCMSDEISEYEVKKCLYSRNMPENKID</sequence>
<name>A0A8I1G8N6_9GAMM</name>
<gene>
    <name evidence="1" type="ORF">JHC10_01660</name>
    <name evidence="2" type="ORF">JHC11_00435</name>
</gene>
<evidence type="ECO:0000313" key="2">
    <source>
        <dbReference type="EMBL" id="MBJ7314467.1"/>
    </source>
</evidence>
<comment type="caution">
    <text evidence="2">The sequence shown here is derived from an EMBL/GenBank/DDBJ whole genome shotgun (WGS) entry which is preliminary data.</text>
</comment>
<dbReference type="EMBL" id="JAEMOP010000002">
    <property type="protein sequence ID" value="MBJ7314467.1"/>
    <property type="molecule type" value="Genomic_DNA"/>
</dbReference>
<evidence type="ECO:0000313" key="3">
    <source>
        <dbReference type="Proteomes" id="UP000621390"/>
    </source>
</evidence>